<protein>
    <submittedName>
        <fullName evidence="2">Uncharacterized protein</fullName>
    </submittedName>
</protein>
<evidence type="ECO:0000313" key="2">
    <source>
        <dbReference type="EMBL" id="KAK5619596.1"/>
    </source>
</evidence>
<comment type="caution">
    <text evidence="2">The sequence shown here is derived from an EMBL/GenBank/DDBJ whole genome shotgun (WGS) entry which is preliminary data.</text>
</comment>
<keyword evidence="3" id="KW-1185">Reference proteome</keyword>
<dbReference type="AlphaFoldDB" id="A0AAV9SE40"/>
<dbReference type="EMBL" id="JAHHUM010000516">
    <property type="protein sequence ID" value="KAK5619596.1"/>
    <property type="molecule type" value="Genomic_DNA"/>
</dbReference>
<feature type="region of interest" description="Disordered" evidence="1">
    <location>
        <begin position="115"/>
        <end position="135"/>
    </location>
</feature>
<reference evidence="2 3" key="1">
    <citation type="submission" date="2021-06" db="EMBL/GenBank/DDBJ databases">
        <authorList>
            <person name="Palmer J.M."/>
        </authorList>
    </citation>
    <scope>NUCLEOTIDE SEQUENCE [LARGE SCALE GENOMIC DNA]</scope>
    <source>
        <strain evidence="2 3">MEX-2019</strain>
        <tissue evidence="2">Muscle</tissue>
    </source>
</reference>
<sequence>MTAIVGCITSDQEAEYRGVVDSFVERLAALPGSPACCCNIGAAGDLHTPLLGGSMEQKVGVGGKDFGVECVAGECMCVDMHNVPSLKFCGETWDCLWRRMLSPCFSEPCRPAGDKANREEGSSQTVGEFKSPDIC</sequence>
<evidence type="ECO:0000256" key="1">
    <source>
        <dbReference type="SAM" id="MobiDB-lite"/>
    </source>
</evidence>
<evidence type="ECO:0000313" key="3">
    <source>
        <dbReference type="Proteomes" id="UP001311232"/>
    </source>
</evidence>
<accession>A0AAV9SE40</accession>
<organism evidence="2 3">
    <name type="scientific">Crenichthys baileyi</name>
    <name type="common">White River springfish</name>
    <dbReference type="NCBI Taxonomy" id="28760"/>
    <lineage>
        <taxon>Eukaryota</taxon>
        <taxon>Metazoa</taxon>
        <taxon>Chordata</taxon>
        <taxon>Craniata</taxon>
        <taxon>Vertebrata</taxon>
        <taxon>Euteleostomi</taxon>
        <taxon>Actinopterygii</taxon>
        <taxon>Neopterygii</taxon>
        <taxon>Teleostei</taxon>
        <taxon>Neoteleostei</taxon>
        <taxon>Acanthomorphata</taxon>
        <taxon>Ovalentaria</taxon>
        <taxon>Atherinomorphae</taxon>
        <taxon>Cyprinodontiformes</taxon>
        <taxon>Goodeidae</taxon>
        <taxon>Crenichthys</taxon>
    </lineage>
</organism>
<gene>
    <name evidence="2" type="ORF">CRENBAI_011836</name>
</gene>
<name>A0AAV9SE40_9TELE</name>
<dbReference type="Proteomes" id="UP001311232">
    <property type="component" value="Unassembled WGS sequence"/>
</dbReference>
<proteinExistence type="predicted"/>